<proteinExistence type="predicted"/>
<feature type="compositionally biased region" description="Low complexity" evidence="1">
    <location>
        <begin position="48"/>
        <end position="57"/>
    </location>
</feature>
<keyword evidence="3" id="KW-1185">Reference proteome</keyword>
<dbReference type="EnsemblPlants" id="OBART02G07020.1">
    <property type="protein sequence ID" value="OBART02G07020.1"/>
    <property type="gene ID" value="OBART02G07020"/>
</dbReference>
<evidence type="ECO:0000256" key="1">
    <source>
        <dbReference type="SAM" id="MobiDB-lite"/>
    </source>
</evidence>
<dbReference type="AlphaFoldDB" id="A0A0D3F1W1"/>
<evidence type="ECO:0000313" key="2">
    <source>
        <dbReference type="EnsemblPlants" id="OBART02G07020.1"/>
    </source>
</evidence>
<feature type="region of interest" description="Disordered" evidence="1">
    <location>
        <begin position="1"/>
        <end position="77"/>
    </location>
</feature>
<dbReference type="Proteomes" id="UP000026960">
    <property type="component" value="Chromosome 2"/>
</dbReference>
<sequence length="77" mass="7723">MDRPPHLVIDLNEEPEPAPCETAPSRPRPRPSARAAARSSGGGGGGSSSSFPGAADGPGRHGRRRGEPGGDASLRGA</sequence>
<protein>
    <submittedName>
        <fullName evidence="2">Uncharacterized protein</fullName>
    </submittedName>
</protein>
<evidence type="ECO:0000313" key="3">
    <source>
        <dbReference type="Proteomes" id="UP000026960"/>
    </source>
</evidence>
<accession>A0A0D3F1W1</accession>
<organism evidence="2">
    <name type="scientific">Oryza barthii</name>
    <dbReference type="NCBI Taxonomy" id="65489"/>
    <lineage>
        <taxon>Eukaryota</taxon>
        <taxon>Viridiplantae</taxon>
        <taxon>Streptophyta</taxon>
        <taxon>Embryophyta</taxon>
        <taxon>Tracheophyta</taxon>
        <taxon>Spermatophyta</taxon>
        <taxon>Magnoliopsida</taxon>
        <taxon>Liliopsida</taxon>
        <taxon>Poales</taxon>
        <taxon>Poaceae</taxon>
        <taxon>BOP clade</taxon>
        <taxon>Oryzoideae</taxon>
        <taxon>Oryzeae</taxon>
        <taxon>Oryzinae</taxon>
        <taxon>Oryza</taxon>
    </lineage>
</organism>
<reference evidence="2" key="2">
    <citation type="submission" date="2015-03" db="UniProtKB">
        <authorList>
            <consortium name="EnsemblPlants"/>
        </authorList>
    </citation>
    <scope>IDENTIFICATION</scope>
</reference>
<dbReference type="PaxDb" id="65489-OBART02G07020.1"/>
<name>A0A0D3F1W1_9ORYZ</name>
<dbReference type="HOGENOM" id="CLU_2642001_0_0_1"/>
<dbReference type="Gramene" id="OBART02G07020.1">
    <property type="protein sequence ID" value="OBART02G07020.1"/>
    <property type="gene ID" value="OBART02G07020"/>
</dbReference>
<reference evidence="2" key="1">
    <citation type="journal article" date="2009" name="Rice">
        <title>De Novo Next Generation Sequencing of Plant Genomes.</title>
        <authorList>
            <person name="Rounsley S."/>
            <person name="Marri P.R."/>
            <person name="Yu Y."/>
            <person name="He R."/>
            <person name="Sisneros N."/>
            <person name="Goicoechea J.L."/>
            <person name="Lee S.J."/>
            <person name="Angelova A."/>
            <person name="Kudrna D."/>
            <person name="Luo M."/>
            <person name="Affourtit J."/>
            <person name="Desany B."/>
            <person name="Knight J."/>
            <person name="Niazi F."/>
            <person name="Egholm M."/>
            <person name="Wing R.A."/>
        </authorList>
    </citation>
    <scope>NUCLEOTIDE SEQUENCE [LARGE SCALE GENOMIC DNA]</scope>
    <source>
        <strain evidence="2">cv. IRGC 105608</strain>
    </source>
</reference>